<proteinExistence type="predicted"/>
<accession>A0ABR5K1L0</accession>
<protein>
    <submittedName>
        <fullName evidence="1">Uncharacterized protein</fullName>
    </submittedName>
</protein>
<name>A0ABR5K1L0_9BACI</name>
<evidence type="ECO:0000313" key="2">
    <source>
        <dbReference type="Proteomes" id="UP000050668"/>
    </source>
</evidence>
<sequence length="86" mass="10559">MLEEILSAFIPMGDKALDTKKIDKNIKILQSEKWFQELYSQEQYRRLFIMNRKIRTYLESNKRTQTLIREVEKQKKFIILLHEQIK</sequence>
<organism evidence="1 2">
    <name type="scientific">Lysinibacillus contaminans</name>
    <dbReference type="NCBI Taxonomy" id="1293441"/>
    <lineage>
        <taxon>Bacteria</taxon>
        <taxon>Bacillati</taxon>
        <taxon>Bacillota</taxon>
        <taxon>Bacilli</taxon>
        <taxon>Bacillales</taxon>
        <taxon>Bacillaceae</taxon>
        <taxon>Lysinibacillus</taxon>
    </lineage>
</organism>
<evidence type="ECO:0000313" key="1">
    <source>
        <dbReference type="EMBL" id="KOS68810.1"/>
    </source>
</evidence>
<keyword evidence="2" id="KW-1185">Reference proteome</keyword>
<gene>
    <name evidence="1" type="ORF">AEA09_09840</name>
</gene>
<dbReference type="EMBL" id="LGRV01000003">
    <property type="protein sequence ID" value="KOS68810.1"/>
    <property type="molecule type" value="Genomic_DNA"/>
</dbReference>
<reference evidence="2" key="1">
    <citation type="submission" date="2015-07" db="EMBL/GenBank/DDBJ databases">
        <title>Fjat-14205 dsm 2895.</title>
        <authorList>
            <person name="Liu B."/>
            <person name="Wang J."/>
            <person name="Zhu Y."/>
            <person name="Liu G."/>
            <person name="Chen Q."/>
            <person name="Chen Z."/>
            <person name="Lan J."/>
            <person name="Che J."/>
            <person name="Ge C."/>
            <person name="Shi H."/>
            <person name="Pan Z."/>
            <person name="Liu X."/>
        </authorList>
    </citation>
    <scope>NUCLEOTIDE SEQUENCE [LARGE SCALE GENOMIC DNA]</scope>
    <source>
        <strain evidence="2">DSM 25560</strain>
    </source>
</reference>
<comment type="caution">
    <text evidence="1">The sequence shown here is derived from an EMBL/GenBank/DDBJ whole genome shotgun (WGS) entry which is preliminary data.</text>
</comment>
<dbReference type="RefSeq" id="WP_053583662.1">
    <property type="nucleotide sequence ID" value="NZ_LGRV01000003.1"/>
</dbReference>
<dbReference type="Proteomes" id="UP000050668">
    <property type="component" value="Unassembled WGS sequence"/>
</dbReference>